<accession>A0A9Q0U4X9</accession>
<comment type="caution">
    <text evidence="1">The sequence shown here is derived from an EMBL/GenBank/DDBJ whole genome shotgun (WGS) entry which is preliminary data.</text>
</comment>
<keyword evidence="2" id="KW-1185">Reference proteome</keyword>
<sequence>MTRDHVRPIRHPCIYHPSSDAAAVGLESAHSNIFAMAINLSRLNYHLLQHLQLQSRPVILSKPLEFTWRHVSQLHLMLIQASELLQPSLLQL</sequence>
<protein>
    <submittedName>
        <fullName evidence="1">Uncharacterized protein</fullName>
    </submittedName>
</protein>
<evidence type="ECO:0000313" key="1">
    <source>
        <dbReference type="EMBL" id="KAJ6723544.1"/>
    </source>
</evidence>
<evidence type="ECO:0000313" key="2">
    <source>
        <dbReference type="Proteomes" id="UP001151752"/>
    </source>
</evidence>
<gene>
    <name evidence="1" type="ORF">OIU74_007993</name>
</gene>
<dbReference type="EMBL" id="JAPFFM010000013">
    <property type="protein sequence ID" value="KAJ6723544.1"/>
    <property type="molecule type" value="Genomic_DNA"/>
</dbReference>
<proteinExistence type="predicted"/>
<name>A0A9Q0U4X9_9ROSI</name>
<reference evidence="1" key="2">
    <citation type="journal article" date="2023" name="Int. J. Mol. Sci.">
        <title>De Novo Assembly and Annotation of 11 Diverse Shrub Willow (Salix) Genomes Reveals Novel Gene Organization in Sex-Linked Regions.</title>
        <authorList>
            <person name="Hyden B."/>
            <person name="Feng K."/>
            <person name="Yates T.B."/>
            <person name="Jawdy S."/>
            <person name="Cereghino C."/>
            <person name="Smart L.B."/>
            <person name="Muchero W."/>
        </authorList>
    </citation>
    <scope>NUCLEOTIDE SEQUENCE</scope>
    <source>
        <tissue evidence="1">Shoot tip</tissue>
    </source>
</reference>
<reference evidence="1" key="1">
    <citation type="submission" date="2022-11" db="EMBL/GenBank/DDBJ databases">
        <authorList>
            <person name="Hyden B.L."/>
            <person name="Feng K."/>
            <person name="Yates T."/>
            <person name="Jawdy S."/>
            <person name="Smart L.B."/>
            <person name="Muchero W."/>
        </authorList>
    </citation>
    <scope>NUCLEOTIDE SEQUENCE</scope>
    <source>
        <tissue evidence="1">Shoot tip</tissue>
    </source>
</reference>
<dbReference type="Proteomes" id="UP001151752">
    <property type="component" value="Chromosome 14"/>
</dbReference>
<dbReference type="AlphaFoldDB" id="A0A9Q0U4X9"/>
<organism evidence="1 2">
    <name type="scientific">Salix koriyanagi</name>
    <dbReference type="NCBI Taxonomy" id="2511006"/>
    <lineage>
        <taxon>Eukaryota</taxon>
        <taxon>Viridiplantae</taxon>
        <taxon>Streptophyta</taxon>
        <taxon>Embryophyta</taxon>
        <taxon>Tracheophyta</taxon>
        <taxon>Spermatophyta</taxon>
        <taxon>Magnoliopsida</taxon>
        <taxon>eudicotyledons</taxon>
        <taxon>Gunneridae</taxon>
        <taxon>Pentapetalae</taxon>
        <taxon>rosids</taxon>
        <taxon>fabids</taxon>
        <taxon>Malpighiales</taxon>
        <taxon>Salicaceae</taxon>
        <taxon>Saliceae</taxon>
        <taxon>Salix</taxon>
    </lineage>
</organism>